<dbReference type="Pfam" id="PF13377">
    <property type="entry name" value="Peripla_BP_3"/>
    <property type="match status" value="1"/>
</dbReference>
<sequence length="347" mass="37493">MPDTESAAGAVEPKRRPTMGDVAERVGVSRQLVSLVMRDQAGPSDETRRRVREAADELGYRPHTAAQLLRRTRSRQIGVLFNMDQPHNVELVEGIYACAQDLGYGIALSANVPSRDERQAIEELLGLRSEALILTGPSPAPSPDLSRVAEQVPVVQVSRSATVPGADLVRSSEAPGMSRAIGYLADLGHRDIVHVDGGAALEAEERRRGYRDAMRRHGLADRARELPGAFTEESGARAARELLAQDVLPTAVVTANDRCARGLLEVFVRAGVRVPEDVSVIGYDDSRLAHLSFLDLTSVRQDSAQLAELAVQAVTERLDEGRTTAKEFAITPTLTVRGTSGPVRTAQ</sequence>
<dbReference type="InterPro" id="IPR010982">
    <property type="entry name" value="Lambda_DNA-bd_dom_sf"/>
</dbReference>
<dbReference type="Proteomes" id="UP000031675">
    <property type="component" value="Unassembled WGS sequence"/>
</dbReference>
<evidence type="ECO:0000256" key="3">
    <source>
        <dbReference type="ARBA" id="ARBA00023163"/>
    </source>
</evidence>
<proteinExistence type="predicted"/>
<dbReference type="Gene3D" id="1.10.260.40">
    <property type="entry name" value="lambda repressor-like DNA-binding domains"/>
    <property type="match status" value="1"/>
</dbReference>
<evidence type="ECO:0000313" key="7">
    <source>
        <dbReference type="Proteomes" id="UP000031675"/>
    </source>
</evidence>
<feature type="region of interest" description="Disordered" evidence="4">
    <location>
        <begin position="1"/>
        <end position="23"/>
    </location>
</feature>
<keyword evidence="2" id="KW-0238">DNA-binding</keyword>
<evidence type="ECO:0000256" key="1">
    <source>
        <dbReference type="ARBA" id="ARBA00023015"/>
    </source>
</evidence>
<dbReference type="PROSITE" id="PS50932">
    <property type="entry name" value="HTH_LACI_2"/>
    <property type="match status" value="1"/>
</dbReference>
<evidence type="ECO:0000256" key="2">
    <source>
        <dbReference type="ARBA" id="ARBA00023125"/>
    </source>
</evidence>
<gene>
    <name evidence="6" type="ORF">LP52_18780</name>
</gene>
<dbReference type="GO" id="GO:0003700">
    <property type="term" value="F:DNA-binding transcription factor activity"/>
    <property type="evidence" value="ECO:0007669"/>
    <property type="project" value="TreeGrafter"/>
</dbReference>
<dbReference type="InterPro" id="IPR028082">
    <property type="entry name" value="Peripla_BP_I"/>
</dbReference>
<dbReference type="CDD" id="cd01392">
    <property type="entry name" value="HTH_LacI"/>
    <property type="match status" value="1"/>
</dbReference>
<protein>
    <submittedName>
        <fullName evidence="6">LacI family transcriptional regulator</fullName>
    </submittedName>
</protein>
<reference evidence="7" key="1">
    <citation type="journal article" date="2015" name="Chem. Biol.">
        <title>Structure, bioactivity, and resistance mechanism of streptomonomicin, an unusual lasso Peptide from an understudied halophilic actinomycete.</title>
        <authorList>
            <person name="Metelev M."/>
            <person name="Tietz J.I."/>
            <person name="Melby J.O."/>
            <person name="Blair P.M."/>
            <person name="Zhu L."/>
            <person name="Livnat I."/>
            <person name="Severinov K."/>
            <person name="Mitchell D.A."/>
        </authorList>
    </citation>
    <scope>NUCLEOTIDE SEQUENCE [LARGE SCALE GENOMIC DNA]</scope>
    <source>
        <strain evidence="7">YIM 90003</strain>
    </source>
</reference>
<organism evidence="6 7">
    <name type="scientific">Streptomonospora alba</name>
    <dbReference type="NCBI Taxonomy" id="183763"/>
    <lineage>
        <taxon>Bacteria</taxon>
        <taxon>Bacillati</taxon>
        <taxon>Actinomycetota</taxon>
        <taxon>Actinomycetes</taxon>
        <taxon>Streptosporangiales</taxon>
        <taxon>Nocardiopsidaceae</taxon>
        <taxon>Streptomonospora</taxon>
    </lineage>
</organism>
<dbReference type="RefSeq" id="WP_040275445.1">
    <property type="nucleotide sequence ID" value="NZ_JROO01000037.1"/>
</dbReference>
<dbReference type="SUPFAM" id="SSF47413">
    <property type="entry name" value="lambda repressor-like DNA-binding domains"/>
    <property type="match status" value="1"/>
</dbReference>
<dbReference type="Pfam" id="PF00356">
    <property type="entry name" value="LacI"/>
    <property type="match status" value="1"/>
</dbReference>
<dbReference type="EMBL" id="JROO01000037">
    <property type="protein sequence ID" value="KIH97480.1"/>
    <property type="molecule type" value="Genomic_DNA"/>
</dbReference>
<dbReference type="Gene3D" id="3.40.50.2300">
    <property type="match status" value="2"/>
</dbReference>
<evidence type="ECO:0000313" key="6">
    <source>
        <dbReference type="EMBL" id="KIH97480.1"/>
    </source>
</evidence>
<dbReference type="SUPFAM" id="SSF53822">
    <property type="entry name" value="Periplasmic binding protein-like I"/>
    <property type="match status" value="1"/>
</dbReference>
<name>A0A0C2JEZ4_9ACTN</name>
<dbReference type="PANTHER" id="PTHR30146">
    <property type="entry name" value="LACI-RELATED TRANSCRIPTIONAL REPRESSOR"/>
    <property type="match status" value="1"/>
</dbReference>
<dbReference type="InterPro" id="IPR046335">
    <property type="entry name" value="LacI/GalR-like_sensor"/>
</dbReference>
<dbReference type="InterPro" id="IPR000843">
    <property type="entry name" value="HTH_LacI"/>
</dbReference>
<keyword evidence="3" id="KW-0804">Transcription</keyword>
<dbReference type="SMART" id="SM00354">
    <property type="entry name" value="HTH_LACI"/>
    <property type="match status" value="1"/>
</dbReference>
<feature type="domain" description="HTH lacI-type" evidence="5">
    <location>
        <begin position="17"/>
        <end position="71"/>
    </location>
</feature>
<dbReference type="STRING" id="183763.LP52_18780"/>
<comment type="caution">
    <text evidence="6">The sequence shown here is derived from an EMBL/GenBank/DDBJ whole genome shotgun (WGS) entry which is preliminary data.</text>
</comment>
<dbReference type="GO" id="GO:0000976">
    <property type="term" value="F:transcription cis-regulatory region binding"/>
    <property type="evidence" value="ECO:0007669"/>
    <property type="project" value="TreeGrafter"/>
</dbReference>
<keyword evidence="1" id="KW-0805">Transcription regulation</keyword>
<dbReference type="AlphaFoldDB" id="A0A0C2JEZ4"/>
<dbReference type="CDD" id="cd06267">
    <property type="entry name" value="PBP1_LacI_sugar_binding-like"/>
    <property type="match status" value="1"/>
</dbReference>
<accession>A0A0C2JEZ4</accession>
<keyword evidence="7" id="KW-1185">Reference proteome</keyword>
<dbReference type="PANTHER" id="PTHR30146:SF153">
    <property type="entry name" value="LACTOSE OPERON REPRESSOR"/>
    <property type="match status" value="1"/>
</dbReference>
<evidence type="ECO:0000259" key="5">
    <source>
        <dbReference type="PROSITE" id="PS50932"/>
    </source>
</evidence>
<evidence type="ECO:0000256" key="4">
    <source>
        <dbReference type="SAM" id="MobiDB-lite"/>
    </source>
</evidence>